<evidence type="ECO:0000259" key="1">
    <source>
        <dbReference type="Pfam" id="PF01582"/>
    </source>
</evidence>
<comment type="caution">
    <text evidence="2">The sequence shown here is derived from an EMBL/GenBank/DDBJ whole genome shotgun (WGS) entry which is preliminary data.</text>
</comment>
<keyword evidence="3" id="KW-1185">Reference proteome</keyword>
<feature type="domain" description="TIR" evidence="1">
    <location>
        <begin position="3"/>
        <end position="63"/>
    </location>
</feature>
<dbReference type="Proteomes" id="UP001558713">
    <property type="component" value="Unassembled WGS sequence"/>
</dbReference>
<dbReference type="AlphaFoldDB" id="A0ABD0ZKC5"/>
<evidence type="ECO:0000313" key="3">
    <source>
        <dbReference type="Proteomes" id="UP001558713"/>
    </source>
</evidence>
<proteinExistence type="predicted"/>
<gene>
    <name evidence="2" type="ORF">V5N11_008863</name>
</gene>
<dbReference type="InterPro" id="IPR035897">
    <property type="entry name" value="Toll_tir_struct_dom_sf"/>
</dbReference>
<organism evidence="2 3">
    <name type="scientific">Cardamine amara subsp. amara</name>
    <dbReference type="NCBI Taxonomy" id="228776"/>
    <lineage>
        <taxon>Eukaryota</taxon>
        <taxon>Viridiplantae</taxon>
        <taxon>Streptophyta</taxon>
        <taxon>Embryophyta</taxon>
        <taxon>Tracheophyta</taxon>
        <taxon>Spermatophyta</taxon>
        <taxon>Magnoliopsida</taxon>
        <taxon>eudicotyledons</taxon>
        <taxon>Gunneridae</taxon>
        <taxon>Pentapetalae</taxon>
        <taxon>rosids</taxon>
        <taxon>malvids</taxon>
        <taxon>Brassicales</taxon>
        <taxon>Brassicaceae</taxon>
        <taxon>Cardamineae</taxon>
        <taxon>Cardamine</taxon>
    </lineage>
</organism>
<evidence type="ECO:0000313" key="2">
    <source>
        <dbReference type="EMBL" id="KAL1195101.1"/>
    </source>
</evidence>
<reference evidence="2 3" key="1">
    <citation type="submission" date="2024-04" db="EMBL/GenBank/DDBJ databases">
        <title>Genome assembly C_amara_ONT_v2.</title>
        <authorList>
            <person name="Yant L."/>
            <person name="Moore C."/>
            <person name="Slenker M."/>
        </authorList>
    </citation>
    <scope>NUCLEOTIDE SEQUENCE [LARGE SCALE GENOMIC DNA]</scope>
    <source>
        <tissue evidence="2">Leaf</tissue>
    </source>
</reference>
<name>A0ABD0ZKC5_CARAN</name>
<protein>
    <submittedName>
        <fullName evidence="2">Disease resistance protein</fullName>
    </submittedName>
</protein>
<dbReference type="EMBL" id="JBANAX010000735">
    <property type="protein sequence ID" value="KAL1195101.1"/>
    <property type="molecule type" value="Genomic_DNA"/>
</dbReference>
<dbReference type="Pfam" id="PF01582">
    <property type="entry name" value="TIR"/>
    <property type="match status" value="1"/>
</dbReference>
<dbReference type="Gene3D" id="3.40.50.10140">
    <property type="entry name" value="Toll/interleukin-1 receptor homology (TIR) domain"/>
    <property type="match status" value="1"/>
</dbReference>
<sequence>MAEGKLVTIPIFYIVETDTVKYQKGELGDALRKKEREVGDEQIKKWEKAFKSVCNYIGFTFDGKRYNCLPSS</sequence>
<accession>A0ABD0ZKC5</accession>
<dbReference type="SUPFAM" id="SSF52200">
    <property type="entry name" value="Toll/Interleukin receptor TIR domain"/>
    <property type="match status" value="1"/>
</dbReference>
<dbReference type="InterPro" id="IPR000157">
    <property type="entry name" value="TIR_dom"/>
</dbReference>